<evidence type="ECO:0000256" key="5">
    <source>
        <dbReference type="ARBA" id="ARBA00022842"/>
    </source>
</evidence>
<reference evidence="7 8" key="1">
    <citation type="journal article" date="2015" name="Nature">
        <title>rRNA introns, odd ribosomes, and small enigmatic genomes across a large radiation of phyla.</title>
        <authorList>
            <person name="Brown C.T."/>
            <person name="Hug L.A."/>
            <person name="Thomas B.C."/>
            <person name="Sharon I."/>
            <person name="Castelle C.J."/>
            <person name="Singh A."/>
            <person name="Wilkins M.J."/>
            <person name="Williams K.H."/>
            <person name="Banfield J.F."/>
        </authorList>
    </citation>
    <scope>NUCLEOTIDE SEQUENCE [LARGE SCALE GENOMIC DNA]</scope>
</reference>
<dbReference type="Pfam" id="PF00535">
    <property type="entry name" value="Glycos_transf_2"/>
    <property type="match status" value="1"/>
</dbReference>
<sequence>MSVSIIIPAYNEEKNLNSAVKGALWAVKDTVSDYELIIVDDGSVDRTHWVANKFARKNRKIKVIHHIKNIGFGSTFKDGIRNACKDYLVGFPGDYDTSEKSLRDLIKKASSADLIMTYNPDMSTRTWARRLFSKSFIMMMNQLFGLRLKYYNGSFICKTKLLKNLKLVSGGFAIYAEAKVRLLHNGLSYEEIPFKYLGRKFGKSKAVSINSVLQTLETMFILINDIKLKKDK</sequence>
<keyword evidence="3" id="KW-0328">Glycosyltransferase</keyword>
<evidence type="ECO:0000256" key="2">
    <source>
        <dbReference type="ARBA" id="ARBA00006739"/>
    </source>
</evidence>
<comment type="caution">
    <text evidence="7">The sequence shown here is derived from an EMBL/GenBank/DDBJ whole genome shotgun (WGS) entry which is preliminary data.</text>
</comment>
<gene>
    <name evidence="7" type="ORF">UV73_C0005G0063</name>
</gene>
<comment type="similarity">
    <text evidence="2">Belongs to the glycosyltransferase 2 family.</text>
</comment>
<dbReference type="CDD" id="cd04179">
    <property type="entry name" value="DPM_DPG-synthase_like"/>
    <property type="match status" value="1"/>
</dbReference>
<keyword evidence="4" id="KW-0808">Transferase</keyword>
<organism evidence="7 8">
    <name type="scientific">Candidatus Gottesmanbacteria bacterium GW2011_GWA2_43_14</name>
    <dbReference type="NCBI Taxonomy" id="1618443"/>
    <lineage>
        <taxon>Bacteria</taxon>
        <taxon>Candidatus Gottesmaniibacteriota</taxon>
    </lineage>
</organism>
<dbReference type="InterPro" id="IPR001173">
    <property type="entry name" value="Glyco_trans_2-like"/>
</dbReference>
<dbReference type="GO" id="GO:0016757">
    <property type="term" value="F:glycosyltransferase activity"/>
    <property type="evidence" value="ECO:0007669"/>
    <property type="project" value="UniProtKB-KW"/>
</dbReference>
<proteinExistence type="inferred from homology"/>
<evidence type="ECO:0000313" key="8">
    <source>
        <dbReference type="Proteomes" id="UP000034894"/>
    </source>
</evidence>
<dbReference type="InterPro" id="IPR050256">
    <property type="entry name" value="Glycosyltransferase_2"/>
</dbReference>
<dbReference type="SUPFAM" id="SSF53448">
    <property type="entry name" value="Nucleotide-diphospho-sugar transferases"/>
    <property type="match status" value="1"/>
</dbReference>
<protein>
    <recommendedName>
        <fullName evidence="6">Glycosyltransferase 2-like domain-containing protein</fullName>
    </recommendedName>
</protein>
<evidence type="ECO:0000256" key="3">
    <source>
        <dbReference type="ARBA" id="ARBA00022676"/>
    </source>
</evidence>
<dbReference type="PANTHER" id="PTHR48090">
    <property type="entry name" value="UNDECAPRENYL-PHOSPHATE 4-DEOXY-4-FORMAMIDO-L-ARABINOSE TRANSFERASE-RELATED"/>
    <property type="match status" value="1"/>
</dbReference>
<name>A0A0G1FRY5_9BACT</name>
<feature type="domain" description="Glycosyltransferase 2-like" evidence="6">
    <location>
        <begin position="4"/>
        <end position="158"/>
    </location>
</feature>
<dbReference type="STRING" id="1618443.UV73_C0005G0063"/>
<evidence type="ECO:0000256" key="4">
    <source>
        <dbReference type="ARBA" id="ARBA00022679"/>
    </source>
</evidence>
<evidence type="ECO:0000256" key="1">
    <source>
        <dbReference type="ARBA" id="ARBA00001946"/>
    </source>
</evidence>
<dbReference type="PANTHER" id="PTHR48090:SF10">
    <property type="entry name" value="GLUCOSYL-3-PHOSPHOGLYCERATE SYNTHASE"/>
    <property type="match status" value="1"/>
</dbReference>
<dbReference type="EMBL" id="LCFP01000005">
    <property type="protein sequence ID" value="KKS97786.1"/>
    <property type="molecule type" value="Genomic_DNA"/>
</dbReference>
<dbReference type="AlphaFoldDB" id="A0A0G1FRY5"/>
<keyword evidence="5" id="KW-0460">Magnesium</keyword>
<accession>A0A0G1FRY5</accession>
<evidence type="ECO:0000259" key="6">
    <source>
        <dbReference type="Pfam" id="PF00535"/>
    </source>
</evidence>
<dbReference type="Gene3D" id="3.90.550.10">
    <property type="entry name" value="Spore Coat Polysaccharide Biosynthesis Protein SpsA, Chain A"/>
    <property type="match status" value="1"/>
</dbReference>
<comment type="cofactor">
    <cofactor evidence="1">
        <name>Mg(2+)</name>
        <dbReference type="ChEBI" id="CHEBI:18420"/>
    </cofactor>
</comment>
<evidence type="ECO:0000313" key="7">
    <source>
        <dbReference type="EMBL" id="KKS97786.1"/>
    </source>
</evidence>
<dbReference type="InterPro" id="IPR029044">
    <property type="entry name" value="Nucleotide-diphossugar_trans"/>
</dbReference>
<dbReference type="Proteomes" id="UP000034894">
    <property type="component" value="Unassembled WGS sequence"/>
</dbReference>